<evidence type="ECO:0000313" key="7">
    <source>
        <dbReference type="Proteomes" id="UP001164286"/>
    </source>
</evidence>
<dbReference type="GO" id="GO:0005739">
    <property type="term" value="C:mitochondrion"/>
    <property type="evidence" value="ECO:0007669"/>
    <property type="project" value="TreeGrafter"/>
</dbReference>
<dbReference type="GeneID" id="77727448"/>
<keyword evidence="7" id="KW-1185">Reference proteome</keyword>
<dbReference type="GO" id="GO:0045333">
    <property type="term" value="P:cellular respiration"/>
    <property type="evidence" value="ECO:0007669"/>
    <property type="project" value="InterPro"/>
</dbReference>
<reference evidence="6" key="1">
    <citation type="journal article" date="2022" name="G3 (Bethesda)">
        <title>High quality genome of the basidiomycete yeast Dioszegia hungarica PDD-24b-2 isolated from cloud water.</title>
        <authorList>
            <person name="Jarrige D."/>
            <person name="Haridas S."/>
            <person name="Bleykasten-Grosshans C."/>
            <person name="Joly M."/>
            <person name="Nadalig T."/>
            <person name="Sancelme M."/>
            <person name="Vuilleumier S."/>
            <person name="Grigoriev I.V."/>
            <person name="Amato P."/>
            <person name="Bringel F."/>
        </authorList>
    </citation>
    <scope>NUCLEOTIDE SEQUENCE</scope>
    <source>
        <strain evidence="6">PDD-24b-2</strain>
    </source>
</reference>
<feature type="compositionally biased region" description="Polar residues" evidence="4">
    <location>
        <begin position="205"/>
        <end position="215"/>
    </location>
</feature>
<dbReference type="AlphaFoldDB" id="A0AA38LWZ6"/>
<protein>
    <submittedName>
        <fullName evidence="6">Dehydrase and lipid transport-domain-containing protein</fullName>
    </submittedName>
</protein>
<sequence length="264" mass="27647">MPDLYQPPTVADARRAFFSLPDISKLAKLAGSAAEAMSSGSGGGAGEVQTDGERQTYHARKILPYSPEQLYNLVADIPSYSSFIPFCTSSTVLQPPSSSSAVASTSSAGRTAADSKWSPPASGKSFEVDAELKVGFGGFDEAYVSRVKGTPYESVSASAGEANLFRSLSTTWAFSPASGLSPHPSTAIPSTTSSSSANTAPRSTQSLETPDSSRGPTLLTIDLAFEFTNPLHRIASQAVLPKVAGKMVDAFEQRCVEVYGKGRD</sequence>
<dbReference type="Proteomes" id="UP001164286">
    <property type="component" value="Unassembled WGS sequence"/>
</dbReference>
<dbReference type="Pfam" id="PF03364">
    <property type="entry name" value="Polyketide_cyc"/>
    <property type="match status" value="1"/>
</dbReference>
<feature type="region of interest" description="Disordered" evidence="4">
    <location>
        <begin position="92"/>
        <end position="124"/>
    </location>
</feature>
<comment type="similarity">
    <text evidence="1">Belongs to the COQ10 family.</text>
</comment>
<dbReference type="RefSeq" id="XP_052948762.1">
    <property type="nucleotide sequence ID" value="XM_053088243.1"/>
</dbReference>
<accession>A0AA38LWZ6</accession>
<feature type="domain" description="Coenzyme Q-binding protein COQ10 START" evidence="5">
    <location>
        <begin position="63"/>
        <end position="252"/>
    </location>
</feature>
<evidence type="ECO:0000313" key="6">
    <source>
        <dbReference type="EMBL" id="KAI9638985.1"/>
    </source>
</evidence>
<evidence type="ECO:0000256" key="3">
    <source>
        <dbReference type="ARBA" id="ARBA00024947"/>
    </source>
</evidence>
<dbReference type="SUPFAM" id="SSF55961">
    <property type="entry name" value="Bet v1-like"/>
    <property type="match status" value="1"/>
</dbReference>
<proteinExistence type="inferred from homology"/>
<dbReference type="InterPro" id="IPR023393">
    <property type="entry name" value="START-like_dom_sf"/>
</dbReference>
<dbReference type="PANTHER" id="PTHR12901:SF10">
    <property type="entry name" value="COENZYME Q-BINDING PROTEIN COQ10, MITOCHONDRIAL"/>
    <property type="match status" value="1"/>
</dbReference>
<evidence type="ECO:0000256" key="2">
    <source>
        <dbReference type="ARBA" id="ARBA00011814"/>
    </source>
</evidence>
<name>A0AA38LWZ6_9TREE</name>
<dbReference type="EMBL" id="JAKWFO010000002">
    <property type="protein sequence ID" value="KAI9638985.1"/>
    <property type="molecule type" value="Genomic_DNA"/>
</dbReference>
<comment type="caution">
    <text evidence="6">The sequence shown here is derived from an EMBL/GenBank/DDBJ whole genome shotgun (WGS) entry which is preliminary data.</text>
</comment>
<dbReference type="InterPro" id="IPR044996">
    <property type="entry name" value="COQ10-like"/>
</dbReference>
<feature type="compositionally biased region" description="Low complexity" evidence="4">
    <location>
        <begin position="92"/>
        <end position="115"/>
    </location>
</feature>
<gene>
    <name evidence="6" type="ORF">MKK02DRAFT_31250</name>
</gene>
<dbReference type="PANTHER" id="PTHR12901">
    <property type="entry name" value="SPERM PROTEIN HOMOLOG"/>
    <property type="match status" value="1"/>
</dbReference>
<dbReference type="CDD" id="cd07813">
    <property type="entry name" value="COQ10p_like"/>
    <property type="match status" value="1"/>
</dbReference>
<dbReference type="GO" id="GO:0048039">
    <property type="term" value="F:ubiquinone binding"/>
    <property type="evidence" value="ECO:0007669"/>
    <property type="project" value="InterPro"/>
</dbReference>
<evidence type="ECO:0000256" key="4">
    <source>
        <dbReference type="SAM" id="MobiDB-lite"/>
    </source>
</evidence>
<evidence type="ECO:0000256" key="1">
    <source>
        <dbReference type="ARBA" id="ARBA00006885"/>
    </source>
</evidence>
<evidence type="ECO:0000259" key="5">
    <source>
        <dbReference type="Pfam" id="PF03364"/>
    </source>
</evidence>
<feature type="compositionally biased region" description="Low complexity" evidence="4">
    <location>
        <begin position="181"/>
        <end position="204"/>
    </location>
</feature>
<dbReference type="Gene3D" id="3.30.530.20">
    <property type="match status" value="1"/>
</dbReference>
<comment type="subunit">
    <text evidence="2">Interacts with coenzyme Q.</text>
</comment>
<comment type="function">
    <text evidence="3">Required for the function of coenzyme Q in the respiratory chain. May serve as a chaperone or may be involved in the transport of Q6 from its site of synthesis to the catalytic sites of the respiratory complexes.</text>
</comment>
<feature type="region of interest" description="Disordered" evidence="4">
    <location>
        <begin position="180"/>
        <end position="215"/>
    </location>
</feature>
<organism evidence="6 7">
    <name type="scientific">Dioszegia hungarica</name>
    <dbReference type="NCBI Taxonomy" id="4972"/>
    <lineage>
        <taxon>Eukaryota</taxon>
        <taxon>Fungi</taxon>
        <taxon>Dikarya</taxon>
        <taxon>Basidiomycota</taxon>
        <taxon>Agaricomycotina</taxon>
        <taxon>Tremellomycetes</taxon>
        <taxon>Tremellales</taxon>
        <taxon>Bulleribasidiaceae</taxon>
        <taxon>Dioszegia</taxon>
    </lineage>
</organism>
<dbReference type="InterPro" id="IPR005031">
    <property type="entry name" value="COQ10_START"/>
</dbReference>